<evidence type="ECO:0000256" key="2">
    <source>
        <dbReference type="ARBA" id="ARBA00011015"/>
    </source>
</evidence>
<gene>
    <name evidence="5" type="ORF">ElyMa_003774100</name>
</gene>
<keyword evidence="4" id="KW-0206">Cytoskeleton</keyword>
<reference evidence="5 6" key="1">
    <citation type="journal article" date="2021" name="Elife">
        <title>Chloroplast acquisition without the gene transfer in kleptoplastic sea slugs, Plakobranchus ocellatus.</title>
        <authorList>
            <person name="Maeda T."/>
            <person name="Takahashi S."/>
            <person name="Yoshida T."/>
            <person name="Shimamura S."/>
            <person name="Takaki Y."/>
            <person name="Nagai Y."/>
            <person name="Toyoda A."/>
            <person name="Suzuki Y."/>
            <person name="Arimoto A."/>
            <person name="Ishii H."/>
            <person name="Satoh N."/>
            <person name="Nishiyama T."/>
            <person name="Hasebe M."/>
            <person name="Maruyama T."/>
            <person name="Minagawa J."/>
            <person name="Obokata J."/>
            <person name="Shigenobu S."/>
        </authorList>
    </citation>
    <scope>NUCLEOTIDE SEQUENCE [LARGE SCALE GENOMIC DNA]</scope>
</reference>
<evidence type="ECO:0000313" key="6">
    <source>
        <dbReference type="Proteomes" id="UP000762676"/>
    </source>
</evidence>
<proteinExistence type="inferred from homology"/>
<dbReference type="EMBL" id="BMAT01007728">
    <property type="protein sequence ID" value="GFR70026.1"/>
    <property type="molecule type" value="Genomic_DNA"/>
</dbReference>
<dbReference type="GO" id="GO:0033566">
    <property type="term" value="P:gamma-tubulin complex localization"/>
    <property type="evidence" value="ECO:0007669"/>
    <property type="project" value="InterPro"/>
</dbReference>
<evidence type="ECO:0000313" key="5">
    <source>
        <dbReference type="EMBL" id="GFR70026.1"/>
    </source>
</evidence>
<keyword evidence="6" id="KW-1185">Reference proteome</keyword>
<evidence type="ECO:0000256" key="1">
    <source>
        <dbReference type="ARBA" id="ARBA00004267"/>
    </source>
</evidence>
<comment type="similarity">
    <text evidence="2">Belongs to the MOZART1 family.</text>
</comment>
<sequence>MDPNQPTNVVATETLDILMEISNLLNTGLDEETLALCVQLCENGVNPEALAEVIKELRRESAQYKNHLTPPTIAQSTKVDGASQTLSNFHPLFTQY</sequence>
<dbReference type="GO" id="GO:0090307">
    <property type="term" value="P:mitotic spindle assembly"/>
    <property type="evidence" value="ECO:0007669"/>
    <property type="project" value="TreeGrafter"/>
</dbReference>
<dbReference type="GO" id="GO:0000931">
    <property type="term" value="C:gamma-tubulin ring complex"/>
    <property type="evidence" value="ECO:0007669"/>
    <property type="project" value="InterPro"/>
</dbReference>
<evidence type="ECO:0000256" key="3">
    <source>
        <dbReference type="ARBA" id="ARBA00022490"/>
    </source>
</evidence>
<comment type="subcellular location">
    <subcellularLocation>
        <location evidence="1">Cytoplasm</location>
        <location evidence="1">Cytoskeleton</location>
        <location evidence="1">Microtubule organizing center</location>
    </subcellularLocation>
</comment>
<dbReference type="GO" id="GO:0051415">
    <property type="term" value="P:microtubule nucleation by interphase microtubule organizing center"/>
    <property type="evidence" value="ECO:0007669"/>
    <property type="project" value="TreeGrafter"/>
</dbReference>
<dbReference type="GO" id="GO:0005819">
    <property type="term" value="C:spindle"/>
    <property type="evidence" value="ECO:0007669"/>
    <property type="project" value="TreeGrafter"/>
</dbReference>
<accession>A0AAV4FC91</accession>
<dbReference type="GO" id="GO:0031021">
    <property type="term" value="C:interphase microtubule organizing center"/>
    <property type="evidence" value="ECO:0007669"/>
    <property type="project" value="TreeGrafter"/>
</dbReference>
<name>A0AAV4FC91_9GAST</name>
<comment type="caution">
    <text evidence="5">The sequence shown here is derived from an EMBL/GenBank/DDBJ whole genome shotgun (WGS) entry which is preliminary data.</text>
</comment>
<dbReference type="PANTHER" id="PTHR28520">
    <property type="entry name" value="MITOTIC-SPINDLE ORGANIZING PROTEIN 1"/>
    <property type="match status" value="1"/>
</dbReference>
<evidence type="ECO:0000256" key="4">
    <source>
        <dbReference type="ARBA" id="ARBA00023212"/>
    </source>
</evidence>
<dbReference type="InterPro" id="IPR022214">
    <property type="entry name" value="MZT1"/>
</dbReference>
<protein>
    <submittedName>
        <fullName evidence="5">Mitotic-spindle organizing protein 1-like</fullName>
    </submittedName>
</protein>
<dbReference type="PANTHER" id="PTHR28520:SF2">
    <property type="entry name" value="MITOTIC-SPINDLE ORGANIZING PROTEIN 1"/>
    <property type="match status" value="1"/>
</dbReference>
<dbReference type="AlphaFoldDB" id="A0AAV4FC91"/>
<dbReference type="Proteomes" id="UP000762676">
    <property type="component" value="Unassembled WGS sequence"/>
</dbReference>
<keyword evidence="3" id="KW-0963">Cytoplasm</keyword>
<organism evidence="5 6">
    <name type="scientific">Elysia marginata</name>
    <dbReference type="NCBI Taxonomy" id="1093978"/>
    <lineage>
        <taxon>Eukaryota</taxon>
        <taxon>Metazoa</taxon>
        <taxon>Spiralia</taxon>
        <taxon>Lophotrochozoa</taxon>
        <taxon>Mollusca</taxon>
        <taxon>Gastropoda</taxon>
        <taxon>Heterobranchia</taxon>
        <taxon>Euthyneura</taxon>
        <taxon>Panpulmonata</taxon>
        <taxon>Sacoglossa</taxon>
        <taxon>Placobranchoidea</taxon>
        <taxon>Plakobranchidae</taxon>
        <taxon>Elysia</taxon>
    </lineage>
</organism>
<dbReference type="Pfam" id="PF12554">
    <property type="entry name" value="MOZART1"/>
    <property type="match status" value="1"/>
</dbReference>